<keyword evidence="5" id="KW-1133">Transmembrane helix</keyword>
<dbReference type="PANTHER" id="PTHR24269">
    <property type="entry name" value="KREMEN PROTEIN"/>
    <property type="match status" value="1"/>
</dbReference>
<dbReference type="PROSITE" id="PS51212">
    <property type="entry name" value="WSC"/>
    <property type="match status" value="2"/>
</dbReference>
<proteinExistence type="inferred from homology"/>
<evidence type="ECO:0000256" key="7">
    <source>
        <dbReference type="ARBA" id="ARBA00023180"/>
    </source>
</evidence>
<feature type="chain" id="PRO_5045240911" evidence="9">
    <location>
        <begin position="19"/>
        <end position="849"/>
    </location>
</feature>
<dbReference type="PRINTS" id="PR00462">
    <property type="entry name" value="LIGNINASE"/>
</dbReference>
<dbReference type="InterPro" id="IPR051836">
    <property type="entry name" value="Kremen_rcpt"/>
</dbReference>
<evidence type="ECO:0000256" key="2">
    <source>
        <dbReference type="ARBA" id="ARBA00006089"/>
    </source>
</evidence>
<comment type="caution">
    <text evidence="12">The sequence shown here is derived from an EMBL/GenBank/DDBJ whole genome shotgun (WGS) entry which is preliminary data.</text>
</comment>
<dbReference type="Gene3D" id="1.10.520.10">
    <property type="match status" value="1"/>
</dbReference>
<evidence type="ECO:0000256" key="5">
    <source>
        <dbReference type="ARBA" id="ARBA00022989"/>
    </source>
</evidence>
<dbReference type="Pfam" id="PF00141">
    <property type="entry name" value="peroxidase"/>
    <property type="match status" value="1"/>
</dbReference>
<comment type="subcellular location">
    <subcellularLocation>
        <location evidence="1">Membrane</location>
        <topology evidence="1">Single-pass membrane protein</topology>
    </subcellularLocation>
</comment>
<reference evidence="12 13" key="1">
    <citation type="journal article" date="2024" name="IMA Fungus">
        <title>Apiospora arundinis, a panoply of carbohydrate-active enzymes and secondary metabolites.</title>
        <authorList>
            <person name="Sorensen T."/>
            <person name="Petersen C."/>
            <person name="Muurmann A.T."/>
            <person name="Christiansen J.V."/>
            <person name="Brundto M.L."/>
            <person name="Overgaard C.K."/>
            <person name="Boysen A.T."/>
            <person name="Wollenberg R.D."/>
            <person name="Larsen T.O."/>
            <person name="Sorensen J.L."/>
            <person name="Nielsen K.L."/>
            <person name="Sondergaard T.E."/>
        </authorList>
    </citation>
    <scope>NUCLEOTIDE SEQUENCE [LARGE SCALE GENOMIC DNA]</scope>
    <source>
        <strain evidence="12 13">AAU 773</strain>
    </source>
</reference>
<evidence type="ECO:0000259" key="10">
    <source>
        <dbReference type="PROSITE" id="PS50873"/>
    </source>
</evidence>
<evidence type="ECO:0000256" key="8">
    <source>
        <dbReference type="SAM" id="MobiDB-lite"/>
    </source>
</evidence>
<keyword evidence="3" id="KW-0812">Transmembrane</keyword>
<gene>
    <name evidence="12" type="ORF">PGQ11_011468</name>
</gene>
<evidence type="ECO:0000313" key="13">
    <source>
        <dbReference type="Proteomes" id="UP001390339"/>
    </source>
</evidence>
<keyword evidence="6" id="KW-0472">Membrane</keyword>
<feature type="domain" description="WSC" evidence="11">
    <location>
        <begin position="742"/>
        <end position="833"/>
    </location>
</feature>
<keyword evidence="4 9" id="KW-0732">Signal</keyword>
<evidence type="ECO:0000256" key="3">
    <source>
        <dbReference type="ARBA" id="ARBA00022692"/>
    </source>
</evidence>
<dbReference type="SMART" id="SM00321">
    <property type="entry name" value="WSC"/>
    <property type="match status" value="2"/>
</dbReference>
<accession>A0ABR2I090</accession>
<dbReference type="InterPro" id="IPR010255">
    <property type="entry name" value="Haem_peroxidase_sf"/>
</dbReference>
<dbReference type="InterPro" id="IPR002016">
    <property type="entry name" value="Haem_peroxidase"/>
</dbReference>
<organism evidence="12 13">
    <name type="scientific">Apiospora arundinis</name>
    <dbReference type="NCBI Taxonomy" id="335852"/>
    <lineage>
        <taxon>Eukaryota</taxon>
        <taxon>Fungi</taxon>
        <taxon>Dikarya</taxon>
        <taxon>Ascomycota</taxon>
        <taxon>Pezizomycotina</taxon>
        <taxon>Sordariomycetes</taxon>
        <taxon>Xylariomycetidae</taxon>
        <taxon>Amphisphaeriales</taxon>
        <taxon>Apiosporaceae</taxon>
        <taxon>Apiospora</taxon>
    </lineage>
</organism>
<protein>
    <submittedName>
        <fullName evidence="12">WSC domain-containing protein</fullName>
    </submittedName>
</protein>
<feature type="signal peptide" evidence="9">
    <location>
        <begin position="1"/>
        <end position="18"/>
    </location>
</feature>
<dbReference type="InterPro" id="IPR001621">
    <property type="entry name" value="Ligninase"/>
</dbReference>
<evidence type="ECO:0000313" key="12">
    <source>
        <dbReference type="EMBL" id="KAK8855556.1"/>
    </source>
</evidence>
<dbReference type="SUPFAM" id="SSF48113">
    <property type="entry name" value="Heme-dependent peroxidases"/>
    <property type="match status" value="1"/>
</dbReference>
<dbReference type="EMBL" id="JAPCWZ010000007">
    <property type="protein sequence ID" value="KAK8855556.1"/>
    <property type="molecule type" value="Genomic_DNA"/>
</dbReference>
<keyword evidence="13" id="KW-1185">Reference proteome</keyword>
<feature type="compositionally biased region" description="Low complexity" evidence="8">
    <location>
        <begin position="544"/>
        <end position="629"/>
    </location>
</feature>
<keyword evidence="7" id="KW-0325">Glycoprotein</keyword>
<dbReference type="PANTHER" id="PTHR24269:SF16">
    <property type="entry name" value="PROTEIN SLG1"/>
    <property type="match status" value="1"/>
</dbReference>
<feature type="domain" description="WSC" evidence="11">
    <location>
        <begin position="637"/>
        <end position="729"/>
    </location>
</feature>
<feature type="region of interest" description="Disordered" evidence="8">
    <location>
        <begin position="538"/>
        <end position="629"/>
    </location>
</feature>
<dbReference type="PROSITE" id="PS50873">
    <property type="entry name" value="PEROXIDASE_4"/>
    <property type="match status" value="1"/>
</dbReference>
<evidence type="ECO:0000256" key="9">
    <source>
        <dbReference type="SAM" id="SignalP"/>
    </source>
</evidence>
<comment type="similarity">
    <text evidence="2">Belongs to the peroxidase family. Ligninase subfamily.</text>
</comment>
<evidence type="ECO:0000256" key="1">
    <source>
        <dbReference type="ARBA" id="ARBA00004167"/>
    </source>
</evidence>
<evidence type="ECO:0000259" key="11">
    <source>
        <dbReference type="PROSITE" id="PS51212"/>
    </source>
</evidence>
<dbReference type="PRINTS" id="PR00458">
    <property type="entry name" value="PEROXIDASE"/>
</dbReference>
<evidence type="ECO:0000256" key="4">
    <source>
        <dbReference type="ARBA" id="ARBA00022729"/>
    </source>
</evidence>
<dbReference type="Pfam" id="PF01822">
    <property type="entry name" value="WSC"/>
    <property type="match status" value="2"/>
</dbReference>
<feature type="domain" description="Plant heme peroxidase family profile" evidence="10">
    <location>
        <begin position="120"/>
        <end position="269"/>
    </location>
</feature>
<name>A0ABR2I090_9PEZI</name>
<dbReference type="Proteomes" id="UP001390339">
    <property type="component" value="Unassembled WGS sequence"/>
</dbReference>
<evidence type="ECO:0000256" key="6">
    <source>
        <dbReference type="ARBA" id="ARBA00023136"/>
    </source>
</evidence>
<dbReference type="InterPro" id="IPR002889">
    <property type="entry name" value="WSC_carb-bd"/>
</dbReference>
<sequence length="849" mass="89464">MWLSSCVASSLLFLGAYADPTWPSRNDELEEIMYQVQSVNTRGFGGTVIPCSSEAAGLGRQNAAEWLRTAFHDMASANLYFKTGGLDGSLQFETGRGENTGPGFNTSLQFYSNYYTSRSSVSDLIALGLYYAVRSCGGPAVPIRGGRIDATTPAPDGQIPQPQNSLYTFQQQFSRLGFSVAGMIQLVACGHTLGGVHSPEFDDIVPSGTPKGELAFDSTVAAFDNKVVTEFLNNTTTNPLVVGRVPVKNSDGRIFMSDQNQTVSAMADPVAFQSTCQQVLQQMIEVVPPGVVLTDPILPYFVKPVGIQLTLDDYASTITLTGSIRVRTTNLPASSINSLTLTYKDRNGGNACGSTGCSTTVKGNGVTQGFDDTFFWFPFTTTIPVATGISSFTVALNLANGTMLSFNNNGASYPITDGILLQKPQSCFLQTPGQLTVTAAVRNDLGPLPVTLSVTNQIPSVYPVATLVNNSMTMIAGECVGVYTFYTANYIITGGMAGTAKIDVTSGSGSTAITDAFNNAFELNGTCRPFSKLPSLRCGMPGNSSSSITPPSSSTSSSASTSSSTPNSGSSSVTSSTSMSSTTSSTTQAPSSTSQPSPTSTRSSAQTSSTAVTTPATKSTTSSSAAATPTQKMQVGTYSLVGCYKEATDDRRALNSQSMAVDTMTPEICAKFCSNYHYFGTEYGRECYCGNMLDTTSTPAQMADCSMACAGDKTTYCGSGLRLDVYFSNTTTGPTQPPIVGKYNSYGCQTEGTMSRALNANRTASSTMTLETCAAFCDGYTYFGTEYSSECYCGNSFTEGSVAAETYDCSMACAGDVKELCGGPDRLSVYTTKGSSKLVSVHQQARRKT</sequence>